<evidence type="ECO:0000256" key="4">
    <source>
        <dbReference type="RuleBase" id="RU000572"/>
    </source>
</evidence>
<evidence type="ECO:0000256" key="1">
    <source>
        <dbReference type="ARBA" id="ARBA00005640"/>
    </source>
</evidence>
<dbReference type="InterPro" id="IPR018256">
    <property type="entry name" value="Ribosomal_eL13_CS"/>
</dbReference>
<proteinExistence type="inferred from homology"/>
<dbReference type="PANTHER" id="PTHR11722:SF0">
    <property type="entry name" value="LARGE RIBOSOMAL SUBUNIT PROTEIN EL13"/>
    <property type="match status" value="1"/>
</dbReference>
<feature type="region of interest" description="Disordered" evidence="5">
    <location>
        <begin position="201"/>
        <end position="224"/>
    </location>
</feature>
<dbReference type="InterPro" id="IPR001380">
    <property type="entry name" value="Ribosomal_eL13"/>
</dbReference>
<keyword evidence="2 4" id="KW-0689">Ribosomal protein</keyword>
<evidence type="ECO:0000256" key="5">
    <source>
        <dbReference type="SAM" id="MobiDB-lite"/>
    </source>
</evidence>
<name>A0ABQ9ISV4_9CUCU</name>
<keyword evidence="7" id="KW-1185">Reference proteome</keyword>
<reference evidence="6" key="1">
    <citation type="journal article" date="2023" name="Insect Mol. Biol.">
        <title>Genome sequencing provides insights into the evolution of gene families encoding plant cell wall-degrading enzymes in longhorned beetles.</title>
        <authorList>
            <person name="Shin N.R."/>
            <person name="Okamura Y."/>
            <person name="Kirsch R."/>
            <person name="Pauchet Y."/>
        </authorList>
    </citation>
    <scope>NUCLEOTIDE SEQUENCE</scope>
    <source>
        <strain evidence="6">MMC_N1</strain>
    </source>
</reference>
<organism evidence="6 7">
    <name type="scientific">Molorchus minor</name>
    <dbReference type="NCBI Taxonomy" id="1323400"/>
    <lineage>
        <taxon>Eukaryota</taxon>
        <taxon>Metazoa</taxon>
        <taxon>Ecdysozoa</taxon>
        <taxon>Arthropoda</taxon>
        <taxon>Hexapoda</taxon>
        <taxon>Insecta</taxon>
        <taxon>Pterygota</taxon>
        <taxon>Neoptera</taxon>
        <taxon>Endopterygota</taxon>
        <taxon>Coleoptera</taxon>
        <taxon>Polyphaga</taxon>
        <taxon>Cucujiformia</taxon>
        <taxon>Chrysomeloidea</taxon>
        <taxon>Cerambycidae</taxon>
        <taxon>Lamiinae</taxon>
        <taxon>Monochamini</taxon>
        <taxon>Molorchus</taxon>
    </lineage>
</organism>
<evidence type="ECO:0000256" key="2">
    <source>
        <dbReference type="ARBA" id="ARBA00022980"/>
    </source>
</evidence>
<evidence type="ECO:0000313" key="6">
    <source>
        <dbReference type="EMBL" id="KAJ8963732.1"/>
    </source>
</evidence>
<evidence type="ECO:0000313" key="7">
    <source>
        <dbReference type="Proteomes" id="UP001162164"/>
    </source>
</evidence>
<dbReference type="Proteomes" id="UP001162164">
    <property type="component" value="Unassembled WGS sequence"/>
</dbReference>
<evidence type="ECO:0000256" key="3">
    <source>
        <dbReference type="ARBA" id="ARBA00023274"/>
    </source>
</evidence>
<dbReference type="HAMAP" id="MF_00499">
    <property type="entry name" value="Ribosomal_eL13"/>
    <property type="match status" value="1"/>
</dbReference>
<comment type="caution">
    <text evidence="6">The sequence shown here is derived from an EMBL/GenBank/DDBJ whole genome shotgun (WGS) entry which is preliminary data.</text>
</comment>
<sequence>MAPKRNNMIPNGHFHKDWQRFVKTWFNQPARKFRRKQNRIKKARDVAPRPAAGPLRPVVRCPTVRYHTKVRAGRGFTLQELKAAGLNPRFARTIGIAIDSRRRNKSVESIQLNAQRLKEYKSKLIVFPIHNKKKLRAGEATEEERKVATQLDGEVLPIRQPAIRSKARVPTEDEKNFNAYVTLRKARADARLVGVRAKRIKDAAENPDDVTKATKEKETRQKVI</sequence>
<dbReference type="Gene3D" id="1.20.5.110">
    <property type="match status" value="1"/>
</dbReference>
<dbReference type="Pfam" id="PF01294">
    <property type="entry name" value="Ribosomal_L13e"/>
    <property type="match status" value="1"/>
</dbReference>
<dbReference type="PROSITE" id="PS01104">
    <property type="entry name" value="RIBOSOMAL_L13E"/>
    <property type="match status" value="1"/>
</dbReference>
<dbReference type="EMBL" id="JAPWTJ010002995">
    <property type="protein sequence ID" value="KAJ8963732.1"/>
    <property type="molecule type" value="Genomic_DNA"/>
</dbReference>
<protein>
    <recommendedName>
        <fullName evidence="4">60S ribosomal protein L13</fullName>
    </recommendedName>
</protein>
<accession>A0ABQ9ISV4</accession>
<dbReference type="PANTHER" id="PTHR11722">
    <property type="entry name" value="60S RIBOSOMAL PROTEIN L13"/>
    <property type="match status" value="1"/>
</dbReference>
<gene>
    <name evidence="6" type="ORF">NQ317_012204</name>
</gene>
<keyword evidence="3 4" id="KW-0687">Ribonucleoprotein</keyword>
<comment type="similarity">
    <text evidence="1 4">Belongs to the eukaryotic ribosomal protein eL13 family.</text>
</comment>